<feature type="region of interest" description="Disordered" evidence="5">
    <location>
        <begin position="287"/>
        <end position="316"/>
    </location>
</feature>
<dbReference type="SUPFAM" id="SSF49562">
    <property type="entry name" value="C2 domain (Calcium/lipid-binding domain, CaLB)"/>
    <property type="match status" value="1"/>
</dbReference>
<organism evidence="8 9">
    <name type="scientific">Ziziphus jujuba</name>
    <name type="common">Chinese jujube</name>
    <name type="synonym">Ziziphus sativa</name>
    <dbReference type="NCBI Taxonomy" id="326968"/>
    <lineage>
        <taxon>Eukaryota</taxon>
        <taxon>Viridiplantae</taxon>
        <taxon>Streptophyta</taxon>
        <taxon>Embryophyta</taxon>
        <taxon>Tracheophyta</taxon>
        <taxon>Spermatophyta</taxon>
        <taxon>Magnoliopsida</taxon>
        <taxon>eudicotyledons</taxon>
        <taxon>Gunneridae</taxon>
        <taxon>Pentapetalae</taxon>
        <taxon>rosids</taxon>
        <taxon>fabids</taxon>
        <taxon>Rosales</taxon>
        <taxon>Rhamnaceae</taxon>
        <taxon>Paliureae</taxon>
        <taxon>Ziziphus</taxon>
    </lineage>
</organism>
<dbReference type="Proteomes" id="UP001652623">
    <property type="component" value="Chromosome 10"/>
</dbReference>
<dbReference type="Gene3D" id="1.10.238.10">
    <property type="entry name" value="EF-hand"/>
    <property type="match status" value="1"/>
</dbReference>
<evidence type="ECO:0000313" key="8">
    <source>
        <dbReference type="Proteomes" id="UP001652623"/>
    </source>
</evidence>
<comment type="catalytic activity">
    <reaction evidence="1 4">
        <text>a 1,2-diacyl-sn-glycero-3-phospho-(1D-myo-inositol-4,5-bisphosphate) + H2O = 1D-myo-inositol 1,4,5-trisphosphate + a 1,2-diacyl-sn-glycerol + H(+)</text>
        <dbReference type="Rhea" id="RHEA:33179"/>
        <dbReference type="ChEBI" id="CHEBI:15377"/>
        <dbReference type="ChEBI" id="CHEBI:15378"/>
        <dbReference type="ChEBI" id="CHEBI:17815"/>
        <dbReference type="ChEBI" id="CHEBI:58456"/>
        <dbReference type="ChEBI" id="CHEBI:203600"/>
        <dbReference type="EC" id="3.1.4.11"/>
    </reaction>
</comment>
<evidence type="ECO:0000259" key="6">
    <source>
        <dbReference type="PROSITE" id="PS50004"/>
    </source>
</evidence>
<keyword evidence="3" id="KW-0807">Transducer</keyword>
<reference evidence="9" key="1">
    <citation type="submission" date="2025-08" db="UniProtKB">
        <authorList>
            <consortium name="RefSeq"/>
        </authorList>
    </citation>
    <scope>IDENTIFICATION</scope>
    <source>
        <tissue evidence="9">Seedling</tissue>
    </source>
</reference>
<protein>
    <recommendedName>
        <fullName evidence="4">Phosphoinositide phospholipase C</fullName>
        <ecNumber evidence="4">3.1.4.11</ecNumber>
    </recommendedName>
</protein>
<dbReference type="PANTHER" id="PTHR10336">
    <property type="entry name" value="PHOSPHOINOSITIDE-SPECIFIC PHOSPHOLIPASE C FAMILY PROTEIN"/>
    <property type="match status" value="1"/>
</dbReference>
<dbReference type="SUPFAM" id="SSF51695">
    <property type="entry name" value="PLC-like phosphodiesterases"/>
    <property type="match status" value="1"/>
</dbReference>
<proteinExistence type="predicted"/>
<dbReference type="CDD" id="cd08599">
    <property type="entry name" value="PI-PLCc_plant"/>
    <property type="match status" value="1"/>
</dbReference>
<dbReference type="Pfam" id="PF00388">
    <property type="entry name" value="PI-PLC-X"/>
    <property type="match status" value="1"/>
</dbReference>
<gene>
    <name evidence="9" type="primary">LOC107410786</name>
</gene>
<evidence type="ECO:0000256" key="4">
    <source>
        <dbReference type="RuleBase" id="RU361133"/>
    </source>
</evidence>
<dbReference type="SMART" id="SM00148">
    <property type="entry name" value="PLCXc"/>
    <property type="match status" value="1"/>
</dbReference>
<dbReference type="PRINTS" id="PR00390">
    <property type="entry name" value="PHPHLIPASEC"/>
</dbReference>
<dbReference type="EC" id="3.1.4.11" evidence="4"/>
<dbReference type="InterPro" id="IPR035892">
    <property type="entry name" value="C2_domain_sf"/>
</dbReference>
<dbReference type="PROSITE" id="PS50004">
    <property type="entry name" value="C2"/>
    <property type="match status" value="1"/>
</dbReference>
<dbReference type="Gene3D" id="2.60.40.150">
    <property type="entry name" value="C2 domain"/>
    <property type="match status" value="1"/>
</dbReference>
<keyword evidence="8" id="KW-1185">Reference proteome</keyword>
<evidence type="ECO:0000256" key="3">
    <source>
        <dbReference type="ARBA" id="ARBA00023224"/>
    </source>
</evidence>
<dbReference type="PROSITE" id="PS50007">
    <property type="entry name" value="PIPLC_X_DOMAIN"/>
    <property type="match status" value="1"/>
</dbReference>
<keyword evidence="4" id="KW-0443">Lipid metabolism</keyword>
<dbReference type="Pfam" id="PF09279">
    <property type="entry name" value="EF-hand_like"/>
    <property type="match status" value="1"/>
</dbReference>
<dbReference type="InterPro" id="IPR017946">
    <property type="entry name" value="PLC-like_Pdiesterase_TIM-brl"/>
</dbReference>
<evidence type="ECO:0000256" key="2">
    <source>
        <dbReference type="ARBA" id="ARBA00004202"/>
    </source>
</evidence>
<dbReference type="InterPro" id="IPR000909">
    <property type="entry name" value="PLipase_C_PInositol-sp_X_dom"/>
</dbReference>
<dbReference type="InterPro" id="IPR001711">
    <property type="entry name" value="PLipase_C_Pinositol-sp_Y"/>
</dbReference>
<name>A0ABM3I9B6_ZIZJJ</name>
<dbReference type="PANTHER" id="PTHR10336:SF204">
    <property type="entry name" value="PHOSPHOINOSITIDE PHOSPHOLIPASE C 4-RELATED"/>
    <property type="match status" value="1"/>
</dbReference>
<accession>A0ABM3I9B6</accession>
<dbReference type="RefSeq" id="XP_048323737.2">
    <property type="nucleotide sequence ID" value="XM_048467780.2"/>
</dbReference>
<evidence type="ECO:0000256" key="5">
    <source>
        <dbReference type="SAM" id="MobiDB-lite"/>
    </source>
</evidence>
<dbReference type="InterPro" id="IPR011992">
    <property type="entry name" value="EF-hand-dom_pair"/>
</dbReference>
<evidence type="ECO:0000256" key="1">
    <source>
        <dbReference type="ARBA" id="ARBA00001195"/>
    </source>
</evidence>
<dbReference type="SUPFAM" id="SSF47473">
    <property type="entry name" value="EF-hand"/>
    <property type="match status" value="1"/>
</dbReference>
<dbReference type="InterPro" id="IPR015359">
    <property type="entry name" value="PLC_EF-hand-like"/>
</dbReference>
<dbReference type="PROSITE" id="PS50008">
    <property type="entry name" value="PIPLC_Y_DOMAIN"/>
    <property type="match status" value="1"/>
</dbReference>
<feature type="compositionally biased region" description="Acidic residues" evidence="5">
    <location>
        <begin position="295"/>
        <end position="308"/>
    </location>
</feature>
<evidence type="ECO:0000259" key="7">
    <source>
        <dbReference type="PROSITE" id="PS50008"/>
    </source>
</evidence>
<evidence type="ECO:0000313" key="9">
    <source>
        <dbReference type="RefSeq" id="XP_048323737.2"/>
    </source>
</evidence>
<keyword evidence="4" id="KW-0378">Hydrolase</keyword>
<dbReference type="SMART" id="SM00239">
    <property type="entry name" value="C2"/>
    <property type="match status" value="1"/>
</dbReference>
<keyword evidence="4" id="KW-0442">Lipid degradation</keyword>
<dbReference type="Pfam" id="PF00168">
    <property type="entry name" value="C2"/>
    <property type="match status" value="1"/>
</dbReference>
<dbReference type="SMART" id="SM00149">
    <property type="entry name" value="PLCYc"/>
    <property type="match status" value="1"/>
</dbReference>
<comment type="subcellular location">
    <subcellularLocation>
        <location evidence="2">Cell membrane</location>
        <topology evidence="2">Peripheral membrane protein</topology>
    </subcellularLocation>
</comment>
<sequence>MGSYRMCVCFTRKYRITEAEPPLDVKEAFNKYTDGGTHMNADQLRRFLVEVQKEEGGGGGASLPDVERIVEQVLHKRHHIAKFTRHSLTLDDFHRYLFSADFNPPIRDQVHQDMTAPLSHYFIYTGHNSYLTGNQLSSDCSDVPIIKALKRGVRVVELDIWPNSSKDNVHVLHGRTLTTPVELIKCLKSIKEHAFSASPYPVIITLEDHLTPDLQAKVAEMIAQTFGDILYYPEETECLKEFPSPEDMKYRIIISTKPPKEYLKAKTIKETGAKSKRRKDSVEDVWGLEPTELINEQEADDELSDSDTSEQNQDTEYNNCGLGGCLPGAPAYKRLIAIHAGKPKGGLKEALKIETDKVRRLSLSEQRLEKATINHGTDVVRFTQKNFLRIYPKGTRFDSSNYKPLIGWSHGAQMVAFNMQGYGKSLWLMHGMFRANGGCGYVKKPDFLMKEGPDKQVFDPKAKRPVKKTLKVKIYMGDGWHLDFKHTHFDLYSPPDFYTRVGIAGVPEDEKMKKTKKIEDDWTPVWDEEFTFPLTVPELALLRIEVHEYDMSEKDDFAGQTCLPVSELKQGIRAVPLFNHKGEKYNSARLLMRFDFV</sequence>
<dbReference type="InterPro" id="IPR001192">
    <property type="entry name" value="PI-PLC_fam"/>
</dbReference>
<feature type="domain" description="C2" evidence="6">
    <location>
        <begin position="450"/>
        <end position="579"/>
    </location>
</feature>
<dbReference type="CDD" id="cd00275">
    <property type="entry name" value="C2_PLC_like"/>
    <property type="match status" value="1"/>
</dbReference>
<feature type="domain" description="PI-PLC Y-box" evidence="7">
    <location>
        <begin position="362"/>
        <end position="448"/>
    </location>
</feature>
<dbReference type="Pfam" id="PF00387">
    <property type="entry name" value="PI-PLC-Y"/>
    <property type="match status" value="1"/>
</dbReference>
<dbReference type="Gene3D" id="3.20.20.190">
    <property type="entry name" value="Phosphatidylinositol (PI) phosphodiesterase"/>
    <property type="match status" value="1"/>
</dbReference>
<dbReference type="GeneID" id="107410786"/>
<dbReference type="InterPro" id="IPR000008">
    <property type="entry name" value="C2_dom"/>
</dbReference>